<evidence type="ECO:0000313" key="7">
    <source>
        <dbReference type="EMBL" id="KAA3671867.1"/>
    </source>
</evidence>
<dbReference type="Gene3D" id="3.40.1110.10">
    <property type="entry name" value="Calcium-transporting ATPase, cytoplasmic domain N"/>
    <property type="match status" value="1"/>
</dbReference>
<dbReference type="InterPro" id="IPR023299">
    <property type="entry name" value="ATPase_P-typ_cyto_dom_N"/>
</dbReference>
<keyword evidence="8" id="KW-1185">Reference proteome</keyword>
<dbReference type="PROSITE" id="PS00154">
    <property type="entry name" value="ATPASE_E1_E2"/>
    <property type="match status" value="1"/>
</dbReference>
<dbReference type="PANTHER" id="PTHR24092">
    <property type="entry name" value="PROBABLE PHOSPHOLIPID-TRANSPORTING ATPASE"/>
    <property type="match status" value="1"/>
</dbReference>
<dbReference type="InterPro" id="IPR023298">
    <property type="entry name" value="ATPase_P-typ_TM_dom_sf"/>
</dbReference>
<feature type="transmembrane region" description="Helical" evidence="6">
    <location>
        <begin position="16"/>
        <end position="35"/>
    </location>
</feature>
<feature type="compositionally biased region" description="Polar residues" evidence="5">
    <location>
        <begin position="527"/>
        <end position="544"/>
    </location>
</feature>
<comment type="caution">
    <text evidence="7">The sequence shown here is derived from an EMBL/GenBank/DDBJ whole genome shotgun (WGS) entry which is preliminary data.</text>
</comment>
<comment type="subcellular location">
    <subcellularLocation>
        <location evidence="1">Membrane</location>
    </subcellularLocation>
</comment>
<dbReference type="SUPFAM" id="SSF56784">
    <property type="entry name" value="HAD-like"/>
    <property type="match status" value="1"/>
</dbReference>
<gene>
    <name evidence="7" type="ORF">DEA37_0005869</name>
</gene>
<evidence type="ECO:0000256" key="4">
    <source>
        <dbReference type="ARBA" id="ARBA00023136"/>
    </source>
</evidence>
<proteinExistence type="predicted"/>
<dbReference type="PANTHER" id="PTHR24092:SF218">
    <property type="entry name" value="PHOSPHOLIPID-TRANSPORTING ATPASE"/>
    <property type="match status" value="1"/>
</dbReference>
<dbReference type="GO" id="GO:0000166">
    <property type="term" value="F:nucleotide binding"/>
    <property type="evidence" value="ECO:0007669"/>
    <property type="project" value="InterPro"/>
</dbReference>
<name>A0A5J4N8S3_9TREM</name>
<evidence type="ECO:0000256" key="2">
    <source>
        <dbReference type="ARBA" id="ARBA00022692"/>
    </source>
</evidence>
<dbReference type="GO" id="GO:0045332">
    <property type="term" value="P:phospholipid translocation"/>
    <property type="evidence" value="ECO:0007669"/>
    <property type="project" value="TreeGrafter"/>
</dbReference>
<keyword evidence="4 6" id="KW-0472">Membrane</keyword>
<evidence type="ECO:0008006" key="9">
    <source>
        <dbReference type="Google" id="ProtNLM"/>
    </source>
</evidence>
<dbReference type="InterPro" id="IPR018303">
    <property type="entry name" value="ATPase_P-typ_P_site"/>
</dbReference>
<feature type="region of interest" description="Disordered" evidence="5">
    <location>
        <begin position="526"/>
        <end position="545"/>
    </location>
</feature>
<dbReference type="Gene3D" id="1.20.1110.10">
    <property type="entry name" value="Calcium-transporting ATPase, transmembrane domain"/>
    <property type="match status" value="1"/>
</dbReference>
<feature type="region of interest" description="Disordered" evidence="5">
    <location>
        <begin position="282"/>
        <end position="306"/>
    </location>
</feature>
<accession>A0A5J4N8S3</accession>
<feature type="transmembrane region" description="Helical" evidence="6">
    <location>
        <begin position="482"/>
        <end position="505"/>
    </location>
</feature>
<organism evidence="7 8">
    <name type="scientific">Paragonimus westermani</name>
    <dbReference type="NCBI Taxonomy" id="34504"/>
    <lineage>
        <taxon>Eukaryota</taxon>
        <taxon>Metazoa</taxon>
        <taxon>Spiralia</taxon>
        <taxon>Lophotrochozoa</taxon>
        <taxon>Platyhelminthes</taxon>
        <taxon>Trematoda</taxon>
        <taxon>Digenea</taxon>
        <taxon>Plagiorchiida</taxon>
        <taxon>Troglotremata</taxon>
        <taxon>Troglotrematidae</taxon>
        <taxon>Paragonimus</taxon>
    </lineage>
</organism>
<sequence length="634" mass="70822">MLVVTINWWVFESEVIFFKLSTSIFVYLLGCGVWQENLPGEDVLFVALDRNVSTSSPAFQGFLNFWRFIVIFQSIIPLPLYVSIEFIKMHQVWHMNQDLQLYDPRVDRRIEVRAFNILEDLGQVEYVFCDKTGTLTENKMEFKRASINGREYITDAMNGCDPDQPYPTQERSHGNLIGSFGPGTVSTFDSLRDVVNHMSLVAVTHRDTKPQLPLMTPVEQPAIECGTSGTHAPHSSFDVSEEQCIQDFILALTICNTAVVSATKNTATLFQIPAPRKGLRHMLRPHTSERSKRRKERRAARSEASSIKHTLSLGSLFSRKRRPLKSELNSIPRFQVHDEREETSDIQTLDVTSVNALQASTPLVPERTCSGDGGSSDVDEPGRTGPQITIVEEFAETNEELPMEERTDSFQHLPPVVPGLVLDLPTPHALHHHKAGPMHRCTTTTAGVRWRTSDLADSADSTNEQDSGNPNFVLHFVMCYKIAILLVNSVNIFSVLFTHLFFVYFSVGGLSDVNSTISLDSPMTARQPVSTAENETVSTDQGECSSGRPVSMRTLTVVAHDGLSYELPVAKDFVHNRSDTNSCPLSDELLLNSYESESPDELSLVKAACRQGCKLLQRGLDFVLIWLPSGFLID</sequence>
<dbReference type="Proteomes" id="UP000324629">
    <property type="component" value="Unassembled WGS sequence"/>
</dbReference>
<dbReference type="InterPro" id="IPR023214">
    <property type="entry name" value="HAD_sf"/>
</dbReference>
<evidence type="ECO:0000256" key="6">
    <source>
        <dbReference type="SAM" id="Phobius"/>
    </source>
</evidence>
<evidence type="ECO:0000313" key="8">
    <source>
        <dbReference type="Proteomes" id="UP000324629"/>
    </source>
</evidence>
<protein>
    <recommendedName>
        <fullName evidence="9">P-type phospholipid transporter</fullName>
    </recommendedName>
</protein>
<keyword evidence="2 6" id="KW-0812">Transmembrane</keyword>
<dbReference type="GO" id="GO:0005886">
    <property type="term" value="C:plasma membrane"/>
    <property type="evidence" value="ECO:0007669"/>
    <property type="project" value="TreeGrafter"/>
</dbReference>
<dbReference type="Gene3D" id="3.40.50.1000">
    <property type="entry name" value="HAD superfamily/HAD-like"/>
    <property type="match status" value="1"/>
</dbReference>
<evidence type="ECO:0000256" key="3">
    <source>
        <dbReference type="ARBA" id="ARBA00022989"/>
    </source>
</evidence>
<dbReference type="SUPFAM" id="SSF81665">
    <property type="entry name" value="Calcium ATPase, transmembrane domain M"/>
    <property type="match status" value="1"/>
</dbReference>
<dbReference type="AlphaFoldDB" id="A0A5J4N8S3"/>
<keyword evidence="3 6" id="KW-1133">Transmembrane helix</keyword>
<dbReference type="GO" id="GO:0140326">
    <property type="term" value="F:ATPase-coupled intramembrane lipid transporter activity"/>
    <property type="evidence" value="ECO:0007669"/>
    <property type="project" value="TreeGrafter"/>
</dbReference>
<evidence type="ECO:0000256" key="5">
    <source>
        <dbReference type="SAM" id="MobiDB-lite"/>
    </source>
</evidence>
<evidence type="ECO:0000256" key="1">
    <source>
        <dbReference type="ARBA" id="ARBA00004370"/>
    </source>
</evidence>
<feature type="transmembrane region" description="Helical" evidence="6">
    <location>
        <begin position="65"/>
        <end position="87"/>
    </location>
</feature>
<dbReference type="EMBL" id="QNGE01005683">
    <property type="protein sequence ID" value="KAA3671867.1"/>
    <property type="molecule type" value="Genomic_DNA"/>
</dbReference>
<dbReference type="InterPro" id="IPR036412">
    <property type="entry name" value="HAD-like_sf"/>
</dbReference>
<reference evidence="7 8" key="1">
    <citation type="journal article" date="2019" name="Gigascience">
        <title>Whole-genome sequence of the oriental lung fluke Paragonimus westermani.</title>
        <authorList>
            <person name="Oey H."/>
            <person name="Zakrzewski M."/>
            <person name="Narain K."/>
            <person name="Devi K.R."/>
            <person name="Agatsuma T."/>
            <person name="Nawaratna S."/>
            <person name="Gobert G.N."/>
            <person name="Jones M.K."/>
            <person name="Ragan M.A."/>
            <person name="McManus D.P."/>
            <person name="Krause L."/>
        </authorList>
    </citation>
    <scope>NUCLEOTIDE SEQUENCE [LARGE SCALE GENOMIC DNA]</scope>
    <source>
        <strain evidence="7 8">IND2009</strain>
    </source>
</reference>
<feature type="region of interest" description="Disordered" evidence="5">
    <location>
        <begin position="358"/>
        <end position="385"/>
    </location>
</feature>